<dbReference type="InterPro" id="IPR014710">
    <property type="entry name" value="RmlC-like_jellyroll"/>
</dbReference>
<gene>
    <name evidence="2" type="ORF">Ataiwa_07290</name>
</gene>
<dbReference type="PANTHER" id="PTHR24567:SF76">
    <property type="entry name" value="CYCLIC NUCLEOTIDE-BINDING DOMAIN PROTEIN"/>
    <property type="match status" value="1"/>
</dbReference>
<dbReference type="SMART" id="SM00100">
    <property type="entry name" value="cNMP"/>
    <property type="match status" value="1"/>
</dbReference>
<dbReference type="CDD" id="cd00038">
    <property type="entry name" value="CAP_ED"/>
    <property type="match status" value="1"/>
</dbReference>
<accession>A0ABQ6PXW2</accession>
<dbReference type="InterPro" id="IPR050397">
    <property type="entry name" value="Env_Response_Regulators"/>
</dbReference>
<dbReference type="Gene3D" id="2.60.120.10">
    <property type="entry name" value="Jelly Rolls"/>
    <property type="match status" value="1"/>
</dbReference>
<dbReference type="SUPFAM" id="SSF51206">
    <property type="entry name" value="cAMP-binding domain-like"/>
    <property type="match status" value="1"/>
</dbReference>
<dbReference type="Pfam" id="PF00027">
    <property type="entry name" value="cNMP_binding"/>
    <property type="match status" value="1"/>
</dbReference>
<evidence type="ECO:0000313" key="2">
    <source>
        <dbReference type="EMBL" id="GMQ32457.1"/>
    </source>
</evidence>
<dbReference type="PANTHER" id="PTHR24567">
    <property type="entry name" value="CRP FAMILY TRANSCRIPTIONAL REGULATORY PROTEIN"/>
    <property type="match status" value="1"/>
</dbReference>
<dbReference type="RefSeq" id="WP_338227277.1">
    <property type="nucleotide sequence ID" value="NZ_BTPE01000002.1"/>
</dbReference>
<organism evidence="2 3">
    <name type="scientific">Algoriphagus taiwanensis</name>
    <dbReference type="NCBI Taxonomy" id="1445656"/>
    <lineage>
        <taxon>Bacteria</taxon>
        <taxon>Pseudomonadati</taxon>
        <taxon>Bacteroidota</taxon>
        <taxon>Cytophagia</taxon>
        <taxon>Cytophagales</taxon>
        <taxon>Cyclobacteriaceae</taxon>
        <taxon>Algoriphagus</taxon>
    </lineage>
</organism>
<reference evidence="2 3" key="1">
    <citation type="submission" date="2023-08" db="EMBL/GenBank/DDBJ databases">
        <title>Draft genome sequence of Algoriphagus taiwanensis.</title>
        <authorList>
            <person name="Takatani N."/>
            <person name="Hosokawa M."/>
            <person name="Sawabe T."/>
        </authorList>
    </citation>
    <scope>NUCLEOTIDE SEQUENCE [LARGE SCALE GENOMIC DNA]</scope>
    <source>
        <strain evidence="2 3">JCM 19755</strain>
    </source>
</reference>
<dbReference type="InterPro" id="IPR000595">
    <property type="entry name" value="cNMP-bd_dom"/>
</dbReference>
<dbReference type="Proteomes" id="UP001307705">
    <property type="component" value="Unassembled WGS sequence"/>
</dbReference>
<proteinExistence type="predicted"/>
<name>A0ABQ6PXW2_9BACT</name>
<comment type="caution">
    <text evidence="2">The sequence shown here is derived from an EMBL/GenBank/DDBJ whole genome shotgun (WGS) entry which is preliminary data.</text>
</comment>
<protein>
    <submittedName>
        <fullName evidence="2">Crp/Fnr family transcriptional regulator</fullName>
    </submittedName>
</protein>
<feature type="domain" description="Cyclic nucleotide-binding" evidence="1">
    <location>
        <begin position="16"/>
        <end position="114"/>
    </location>
</feature>
<dbReference type="PROSITE" id="PS50042">
    <property type="entry name" value="CNMP_BINDING_3"/>
    <property type="match status" value="1"/>
</dbReference>
<dbReference type="InterPro" id="IPR018490">
    <property type="entry name" value="cNMP-bd_dom_sf"/>
</dbReference>
<sequence>MVEKLRQHIIGRIGKEPENLHLVIPHFEPISTKRGEHLLQAGEVCRYVYFLVEGCLQVYVIDKNGNESTRELYVEDQWVTDIFGFQNQIPSTEFIKCVEPCQLLRISYASFQQLATAVPQFAAIYQQILEVSYNNTVYRVNTLTSMDALERIKWFQENKPKLKSRISSKLIASYLGISPETMTRLKSKL</sequence>
<evidence type="ECO:0000313" key="3">
    <source>
        <dbReference type="Proteomes" id="UP001307705"/>
    </source>
</evidence>
<dbReference type="EMBL" id="BTPE01000002">
    <property type="protein sequence ID" value="GMQ32457.1"/>
    <property type="molecule type" value="Genomic_DNA"/>
</dbReference>
<keyword evidence="3" id="KW-1185">Reference proteome</keyword>
<evidence type="ECO:0000259" key="1">
    <source>
        <dbReference type="PROSITE" id="PS50042"/>
    </source>
</evidence>